<gene>
    <name evidence="1" type="ORF">BLA29_014259</name>
</gene>
<sequence>MEDILHIKIFKVIWPLHLLQQRSPVHLLIVNSHMHYMDHGYRY</sequence>
<dbReference type="Proteomes" id="UP000194236">
    <property type="component" value="Unassembled WGS sequence"/>
</dbReference>
<comment type="caution">
    <text evidence="1">The sequence shown here is derived from an EMBL/GenBank/DDBJ whole genome shotgun (WGS) entry which is preliminary data.</text>
</comment>
<evidence type="ECO:0000313" key="2">
    <source>
        <dbReference type="Proteomes" id="UP000194236"/>
    </source>
</evidence>
<organism evidence="1 2">
    <name type="scientific">Euroglyphus maynei</name>
    <name type="common">Mayne's house dust mite</name>
    <dbReference type="NCBI Taxonomy" id="6958"/>
    <lineage>
        <taxon>Eukaryota</taxon>
        <taxon>Metazoa</taxon>
        <taxon>Ecdysozoa</taxon>
        <taxon>Arthropoda</taxon>
        <taxon>Chelicerata</taxon>
        <taxon>Arachnida</taxon>
        <taxon>Acari</taxon>
        <taxon>Acariformes</taxon>
        <taxon>Sarcoptiformes</taxon>
        <taxon>Astigmata</taxon>
        <taxon>Psoroptidia</taxon>
        <taxon>Analgoidea</taxon>
        <taxon>Pyroglyphidae</taxon>
        <taxon>Pyroglyphinae</taxon>
        <taxon>Euroglyphus</taxon>
    </lineage>
</organism>
<protein>
    <submittedName>
        <fullName evidence="1">Uncharacterized protein</fullName>
    </submittedName>
</protein>
<proteinExistence type="predicted"/>
<keyword evidence="2" id="KW-1185">Reference proteome</keyword>
<evidence type="ECO:0000313" key="1">
    <source>
        <dbReference type="EMBL" id="OTF82026.1"/>
    </source>
</evidence>
<name>A0A1Y3BR05_EURMA</name>
<dbReference type="EMBL" id="MUJZ01010597">
    <property type="protein sequence ID" value="OTF82026.1"/>
    <property type="molecule type" value="Genomic_DNA"/>
</dbReference>
<reference evidence="1 2" key="1">
    <citation type="submission" date="2017-03" db="EMBL/GenBank/DDBJ databases">
        <title>Genome Survey of Euroglyphus maynei.</title>
        <authorList>
            <person name="Arlian L.G."/>
            <person name="Morgan M.S."/>
            <person name="Rider S.D."/>
        </authorList>
    </citation>
    <scope>NUCLEOTIDE SEQUENCE [LARGE SCALE GENOMIC DNA]</scope>
    <source>
        <strain evidence="1">Arlian Lab</strain>
        <tissue evidence="1">Whole body</tissue>
    </source>
</reference>
<dbReference type="AlphaFoldDB" id="A0A1Y3BR05"/>
<accession>A0A1Y3BR05</accession>